<name>A0AAD6WLB4_9AGAR</name>
<organism evidence="1 2">
    <name type="scientific">Mycena alexandri</name>
    <dbReference type="NCBI Taxonomy" id="1745969"/>
    <lineage>
        <taxon>Eukaryota</taxon>
        <taxon>Fungi</taxon>
        <taxon>Dikarya</taxon>
        <taxon>Basidiomycota</taxon>
        <taxon>Agaricomycotina</taxon>
        <taxon>Agaricomycetes</taxon>
        <taxon>Agaricomycetidae</taxon>
        <taxon>Agaricales</taxon>
        <taxon>Marasmiineae</taxon>
        <taxon>Mycenaceae</taxon>
        <taxon>Mycena</taxon>
    </lineage>
</organism>
<protein>
    <submittedName>
        <fullName evidence="1">Uncharacterized protein</fullName>
    </submittedName>
</protein>
<dbReference type="EMBL" id="JARJCM010000485">
    <property type="protein sequence ID" value="KAJ7016565.1"/>
    <property type="molecule type" value="Genomic_DNA"/>
</dbReference>
<dbReference type="Proteomes" id="UP001218188">
    <property type="component" value="Unassembled WGS sequence"/>
</dbReference>
<reference evidence="1" key="1">
    <citation type="submission" date="2023-03" db="EMBL/GenBank/DDBJ databases">
        <title>Massive genome expansion in bonnet fungi (Mycena s.s.) driven by repeated elements and novel gene families across ecological guilds.</title>
        <authorList>
            <consortium name="Lawrence Berkeley National Laboratory"/>
            <person name="Harder C.B."/>
            <person name="Miyauchi S."/>
            <person name="Viragh M."/>
            <person name="Kuo A."/>
            <person name="Thoen E."/>
            <person name="Andreopoulos B."/>
            <person name="Lu D."/>
            <person name="Skrede I."/>
            <person name="Drula E."/>
            <person name="Henrissat B."/>
            <person name="Morin E."/>
            <person name="Kohler A."/>
            <person name="Barry K."/>
            <person name="LaButti K."/>
            <person name="Morin E."/>
            <person name="Salamov A."/>
            <person name="Lipzen A."/>
            <person name="Mereny Z."/>
            <person name="Hegedus B."/>
            <person name="Baldrian P."/>
            <person name="Stursova M."/>
            <person name="Weitz H."/>
            <person name="Taylor A."/>
            <person name="Grigoriev I.V."/>
            <person name="Nagy L.G."/>
            <person name="Martin F."/>
            <person name="Kauserud H."/>
        </authorList>
    </citation>
    <scope>NUCLEOTIDE SEQUENCE</scope>
    <source>
        <strain evidence="1">CBHHK200</strain>
    </source>
</reference>
<proteinExistence type="predicted"/>
<gene>
    <name evidence="1" type="ORF">C8F04DRAFT_1281047</name>
</gene>
<accession>A0AAD6WLB4</accession>
<sequence length="181" mass="20224">MSDSAADDFVNIWADSNPVDNEFHRNWSTLASAKFASPHLQAVNALRKIYPDHSIVGTFHNLLKFPEVLSSPLPNAPQISNVIFIPQGRENGQTKGALVDQIEFGVFAVAWDKYDFIVYVASGRENGQTKGTLVDKIEFGSFAVAWEKSSFSRKWSEMKSRGRSIWAGEVKGGERTYDKVH</sequence>
<evidence type="ECO:0000313" key="1">
    <source>
        <dbReference type="EMBL" id="KAJ7016565.1"/>
    </source>
</evidence>
<comment type="caution">
    <text evidence="1">The sequence shown here is derived from an EMBL/GenBank/DDBJ whole genome shotgun (WGS) entry which is preliminary data.</text>
</comment>
<dbReference type="AlphaFoldDB" id="A0AAD6WLB4"/>
<evidence type="ECO:0000313" key="2">
    <source>
        <dbReference type="Proteomes" id="UP001218188"/>
    </source>
</evidence>
<keyword evidence="2" id="KW-1185">Reference proteome</keyword>